<feature type="compositionally biased region" description="Basic and acidic residues" evidence="1">
    <location>
        <begin position="1"/>
        <end position="10"/>
    </location>
</feature>
<evidence type="ECO:0000313" key="2">
    <source>
        <dbReference type="EMBL" id="ERZ95883.1"/>
    </source>
</evidence>
<protein>
    <submittedName>
        <fullName evidence="2">Uncharacterized protein</fullName>
    </submittedName>
</protein>
<proteinExistence type="predicted"/>
<sequence length="49" mass="5789">MSYNNKEKRIYNKKKKKNEGEVKEIKGKRSSGNEKNEKNEGETKWSKGK</sequence>
<reference evidence="2" key="1">
    <citation type="submission" date="2013-07" db="EMBL/GenBank/DDBJ databases">
        <title>The genome of an arbuscular mycorrhizal fungus provides insights into the evolution of the oldest plant symbiosis.</title>
        <authorList>
            <consortium name="DOE Joint Genome Institute"/>
            <person name="Tisserant E."/>
            <person name="Malbreil M."/>
            <person name="Kuo A."/>
            <person name="Kohler A."/>
            <person name="Symeonidi A."/>
            <person name="Balestrini R."/>
            <person name="Charron P."/>
            <person name="Duensing N."/>
            <person name="Frei-dit-Frey N."/>
            <person name="Gianinazzi-Pearson V."/>
            <person name="Gilbert B."/>
            <person name="Handa Y."/>
            <person name="Hijri M."/>
            <person name="Kaul R."/>
            <person name="Kawaguchi M."/>
            <person name="Krajinski F."/>
            <person name="Lammers P."/>
            <person name="Lapierre D."/>
            <person name="Masclaux F.G."/>
            <person name="Murat C."/>
            <person name="Morin E."/>
            <person name="Ndikumana S."/>
            <person name="Pagni M."/>
            <person name="Petitpierre D."/>
            <person name="Requena N."/>
            <person name="Rosikiewicz P."/>
            <person name="Riley R."/>
            <person name="Saito K."/>
            <person name="San Clemente H."/>
            <person name="Shapiro H."/>
            <person name="van Tuinen D."/>
            <person name="Becard G."/>
            <person name="Bonfante P."/>
            <person name="Paszkowski U."/>
            <person name="Shachar-Hill Y."/>
            <person name="Young J.P."/>
            <person name="Sanders I.R."/>
            <person name="Henrissat B."/>
            <person name="Rensing S.A."/>
            <person name="Grigoriev I.V."/>
            <person name="Corradi N."/>
            <person name="Roux C."/>
            <person name="Martin F."/>
        </authorList>
    </citation>
    <scope>NUCLEOTIDE SEQUENCE</scope>
    <source>
        <strain evidence="2">DAOM 197198</strain>
    </source>
</reference>
<dbReference type="AlphaFoldDB" id="U9SIY7"/>
<dbReference type="EMBL" id="KI300886">
    <property type="protein sequence ID" value="ERZ95883.1"/>
    <property type="molecule type" value="Genomic_DNA"/>
</dbReference>
<organism evidence="2">
    <name type="scientific">Rhizophagus irregularis (strain DAOM 181602 / DAOM 197198 / MUCL 43194)</name>
    <name type="common">Arbuscular mycorrhizal fungus</name>
    <name type="synonym">Glomus intraradices</name>
    <dbReference type="NCBI Taxonomy" id="747089"/>
    <lineage>
        <taxon>Eukaryota</taxon>
        <taxon>Fungi</taxon>
        <taxon>Fungi incertae sedis</taxon>
        <taxon>Mucoromycota</taxon>
        <taxon>Glomeromycotina</taxon>
        <taxon>Glomeromycetes</taxon>
        <taxon>Glomerales</taxon>
        <taxon>Glomeraceae</taxon>
        <taxon>Rhizophagus</taxon>
    </lineage>
</organism>
<feature type="region of interest" description="Disordered" evidence="1">
    <location>
        <begin position="1"/>
        <end position="49"/>
    </location>
</feature>
<evidence type="ECO:0000256" key="1">
    <source>
        <dbReference type="SAM" id="MobiDB-lite"/>
    </source>
</evidence>
<dbReference type="HOGENOM" id="CLU_3143790_0_0_1"/>
<feature type="compositionally biased region" description="Basic and acidic residues" evidence="1">
    <location>
        <begin position="18"/>
        <end position="49"/>
    </location>
</feature>
<accession>U9SIY7</accession>
<name>U9SIY7_RHIID</name>
<gene>
    <name evidence="2" type="ORF">GLOINDRAFT_13177</name>
</gene>